<sequence>MKCCCNDLSLFHWILRPTCHLPNKEAKLTLLDCLTPRLRLPRSIRMCLARRTSFTSSTSWIPYWIG</sequence>
<dbReference type="GeneID" id="90952398"/>
<dbReference type="EMBL" id="CP060774">
    <property type="protein sequence ID" value="QQK39646.1"/>
    <property type="molecule type" value="Genomic_DNA"/>
</dbReference>
<accession>A0A7T7BH68</accession>
<reference evidence="1 2" key="1">
    <citation type="submission" date="2020-08" db="EMBL/GenBank/DDBJ databases">
        <title>The completed genome sequence of the pathogenic ascomycete fungus Penicillium digitatum.</title>
        <authorList>
            <person name="Wang M."/>
        </authorList>
    </citation>
    <scope>NUCLEOTIDE SEQUENCE [LARGE SCALE GENOMIC DNA]</scope>
    <source>
        <strain evidence="1 2">PdW03</strain>
    </source>
</reference>
<dbReference type="AlphaFoldDB" id="A0A7T7BH68"/>
<protein>
    <submittedName>
        <fullName evidence="1">Uncharacterized protein</fullName>
    </submittedName>
</protein>
<proteinExistence type="predicted"/>
<dbReference type="RefSeq" id="XP_065955609.1">
    <property type="nucleotide sequence ID" value="XM_066100209.1"/>
</dbReference>
<gene>
    <name evidence="1" type="ORF">Pdw03_2500</name>
</gene>
<evidence type="ECO:0000313" key="2">
    <source>
        <dbReference type="Proteomes" id="UP000595662"/>
    </source>
</evidence>
<evidence type="ECO:0000313" key="1">
    <source>
        <dbReference type="EMBL" id="QQK39646.1"/>
    </source>
</evidence>
<organism evidence="1 2">
    <name type="scientific">Penicillium digitatum</name>
    <name type="common">Green mold</name>
    <dbReference type="NCBI Taxonomy" id="36651"/>
    <lineage>
        <taxon>Eukaryota</taxon>
        <taxon>Fungi</taxon>
        <taxon>Dikarya</taxon>
        <taxon>Ascomycota</taxon>
        <taxon>Pezizomycotina</taxon>
        <taxon>Eurotiomycetes</taxon>
        <taxon>Eurotiomycetidae</taxon>
        <taxon>Eurotiales</taxon>
        <taxon>Aspergillaceae</taxon>
        <taxon>Penicillium</taxon>
    </lineage>
</organism>
<name>A0A7T7BH68_PENDI</name>
<dbReference type="Proteomes" id="UP000595662">
    <property type="component" value="Chromosome 1"/>
</dbReference>